<dbReference type="PANTHER" id="PTHR43394">
    <property type="entry name" value="ATP-DEPENDENT PERMEASE MDL1, MITOCHONDRIAL"/>
    <property type="match status" value="1"/>
</dbReference>
<dbReference type="GO" id="GO:0015421">
    <property type="term" value="F:ABC-type oligopeptide transporter activity"/>
    <property type="evidence" value="ECO:0007669"/>
    <property type="project" value="TreeGrafter"/>
</dbReference>
<keyword evidence="15" id="KW-1185">Reference proteome</keyword>
<feature type="domain" description="ABC transporter" evidence="12">
    <location>
        <begin position="1115"/>
        <end position="1352"/>
    </location>
</feature>
<feature type="transmembrane region" description="Helical" evidence="11">
    <location>
        <begin position="790"/>
        <end position="814"/>
    </location>
</feature>
<feature type="transmembrane region" description="Helical" evidence="11">
    <location>
        <begin position="355"/>
        <end position="373"/>
    </location>
</feature>
<dbReference type="InterPro" id="IPR027417">
    <property type="entry name" value="P-loop_NTPase"/>
</dbReference>
<keyword evidence="5" id="KW-0677">Repeat</keyword>
<dbReference type="FunFam" id="3.40.50.300:FF:000913">
    <property type="entry name" value="ABC multidrug transporter SitT"/>
    <property type="match status" value="1"/>
</dbReference>
<dbReference type="Proteomes" id="UP000800082">
    <property type="component" value="Unassembled WGS sequence"/>
</dbReference>
<feature type="region of interest" description="Disordered" evidence="10">
    <location>
        <begin position="482"/>
        <end position="526"/>
    </location>
</feature>
<evidence type="ECO:0000256" key="4">
    <source>
        <dbReference type="ARBA" id="ARBA00022692"/>
    </source>
</evidence>
<comment type="similarity">
    <text evidence="2">Belongs to the ABC transporter superfamily. ABCB family. Multidrug resistance exporter (TC 3.A.1.201) subfamily.</text>
</comment>
<feature type="domain" description="ABC transmembrane type-1" evidence="13">
    <location>
        <begin position="795"/>
        <end position="1081"/>
    </location>
</feature>
<evidence type="ECO:0000313" key="14">
    <source>
        <dbReference type="EMBL" id="KAF1926965.1"/>
    </source>
</evidence>
<evidence type="ECO:0000259" key="12">
    <source>
        <dbReference type="PROSITE" id="PS50893"/>
    </source>
</evidence>
<keyword evidence="7" id="KW-0067">ATP-binding</keyword>
<dbReference type="GeneID" id="54345608"/>
<feature type="domain" description="ABC transmembrane type-1" evidence="13">
    <location>
        <begin position="92"/>
        <end position="384"/>
    </location>
</feature>
<dbReference type="InterPro" id="IPR011527">
    <property type="entry name" value="ABC1_TM_dom"/>
</dbReference>
<evidence type="ECO:0000259" key="13">
    <source>
        <dbReference type="PROSITE" id="PS50929"/>
    </source>
</evidence>
<dbReference type="Gene3D" id="1.20.1560.10">
    <property type="entry name" value="ABC transporter type 1, transmembrane domain"/>
    <property type="match status" value="1"/>
</dbReference>
<dbReference type="PANTHER" id="PTHR43394:SF11">
    <property type="entry name" value="ATP-BINDING CASSETTE TRANSPORTER"/>
    <property type="match status" value="1"/>
</dbReference>
<dbReference type="SUPFAM" id="SSF52540">
    <property type="entry name" value="P-loop containing nucleoside triphosphate hydrolases"/>
    <property type="match status" value="3"/>
</dbReference>
<keyword evidence="6" id="KW-0547">Nucleotide-binding</keyword>
<dbReference type="GO" id="GO:0016887">
    <property type="term" value="F:ATP hydrolysis activity"/>
    <property type="evidence" value="ECO:0007669"/>
    <property type="project" value="InterPro"/>
</dbReference>
<keyword evidence="3" id="KW-0813">Transport</keyword>
<feature type="transmembrane region" description="Helical" evidence="11">
    <location>
        <begin position="141"/>
        <end position="163"/>
    </location>
</feature>
<feature type="transmembrane region" description="Helical" evidence="11">
    <location>
        <begin position="239"/>
        <end position="259"/>
    </location>
</feature>
<evidence type="ECO:0000256" key="8">
    <source>
        <dbReference type="ARBA" id="ARBA00022989"/>
    </source>
</evidence>
<feature type="transmembrane region" description="Helical" evidence="11">
    <location>
        <begin position="321"/>
        <end position="343"/>
    </location>
</feature>
<dbReference type="RefSeq" id="XP_033447217.1">
    <property type="nucleotide sequence ID" value="XM_033587961.1"/>
</dbReference>
<dbReference type="FunFam" id="1.20.1560.10:FF:000057">
    <property type="entry name" value="ABC multidrug transporter SitT"/>
    <property type="match status" value="1"/>
</dbReference>
<evidence type="ECO:0000313" key="15">
    <source>
        <dbReference type="Proteomes" id="UP000800082"/>
    </source>
</evidence>
<dbReference type="PROSITE" id="PS50929">
    <property type="entry name" value="ABC_TM1F"/>
    <property type="match status" value="2"/>
</dbReference>
<organism evidence="14 15">
    <name type="scientific">Didymella exigua CBS 183.55</name>
    <dbReference type="NCBI Taxonomy" id="1150837"/>
    <lineage>
        <taxon>Eukaryota</taxon>
        <taxon>Fungi</taxon>
        <taxon>Dikarya</taxon>
        <taxon>Ascomycota</taxon>
        <taxon>Pezizomycotina</taxon>
        <taxon>Dothideomycetes</taxon>
        <taxon>Pleosporomycetidae</taxon>
        <taxon>Pleosporales</taxon>
        <taxon>Pleosporineae</taxon>
        <taxon>Didymellaceae</taxon>
        <taxon>Didymella</taxon>
    </lineage>
</organism>
<dbReference type="InterPro" id="IPR017871">
    <property type="entry name" value="ABC_transporter-like_CS"/>
</dbReference>
<proteinExistence type="inferred from homology"/>
<evidence type="ECO:0000256" key="2">
    <source>
        <dbReference type="ARBA" id="ARBA00007577"/>
    </source>
</evidence>
<dbReference type="InterPro" id="IPR039421">
    <property type="entry name" value="Type_1_exporter"/>
</dbReference>
<sequence>MTSLSFSCSDCSINPDMADTKPLPLSASAEGETAALQAQVVDAGTIDKNHAAKSGEKPVNTASQSKRDADAGFKNYMRVFKYGTALDYFLIALCCITSIGSGIAYPLMNIVFGQLVGTFTEYFLPVPTVTRDEFQADINKLTLYIVYLFIAKFVLTYVSMLCIRISGLRMSAALRLAYLRALFAQPVATIDTISPGKVSTRITTSSNTVQVAISQHFAMLFQSLAFIIGLYVVSFVKGWLLTLVASAALPFILLVYGLIVPPFIKIQKLTTKHLEDASAVAFEMFSSVRVVVAFGAEAKLARQYELEVVKAGENEKKAAPFLGLLMAPQMAAMYGTFGLTFWFGIRRASEGHGNVGDITVVLFSVMMAVMNIGRLAGPIMAIVKAATAAHELFVTIDAPLPNILGLKEPEVTADADITFNNVAFSYPSRPNVQILDGLDLTLPAGKVTAIVGPSGSGKSTIVSLIQRWYELAGTVAIEKVEASPVSPVADEQQTQKAKKFWQRTPDSDKNPKPDNLSDKADKEDEVGLGQNTCTGTITIGQTNLQDVDLKWWRSQVGLVQQEPFLFNDTLFNNVAFGLCGTNMQDLSKEEKMKMVEDACHEAYAEEFISKLPQGYDTLVGESGIKLSGGQRQRIAIARSIIKQPRILILDEATSAIDVRTERIVQQALDRVSRNRTTVVIAHRLSTIKRADKIVVLRKGQLVEEGTHDELVRLEAGIYRGLVYAQELAMEPEGTNEISEDAQLERVNTLDAKRAAAHEAQSETSEADPEYKERGLVLSFGRLLYEQRSQWFLYSISAIGILMAGAIYPLQAFIFAKVIEVFTFTGDRLVSRGNFWAGMFGVEAAAVFIAYFVIGYALHYVEVIVTAIYGQEYLNNMMRKRIAWFDDQGHSPGSLTSRLSSDVTQLRQLMTTEMSIALIAVVNLAGSLLISFVYGWKLTLVALFSIMPIILGSGYMRMRLEIQFEKKNAKVFEESSQFATEAVGAFRTVLSLIMEDTIGDRYQSLLVSHVKHAFGNAKYSTIVFAASDSLELGCMALAFWYGGKLLAEREYDIVDFFVIYTAVVQGAIAAGMWFSFAPNMAQATGAANRILSMRPPKTIAAPTYPALRSPSSSVGVDFENVSFAYKSRDIQVLANLNLHVAPGQFAALVGASGCGKSTTISLLERFYDATSGTILYNGQDITSLDPALYRQHLSLVSQEPTLYEGTIKENIALSVDSATDADIEAACTDAQIHEFVVSLPDGYNTRLGPKGMSLSGGQKQRLSLARALLRRPKLLLLDEATSSLDSESEKLVQAAIERAAGEGGRTIIAVAHRLATIQKADVIFVMGSGRVLEQGNHQELLKKRGVYWQMCQAQALDR</sequence>
<dbReference type="Pfam" id="PF00005">
    <property type="entry name" value="ABC_tran"/>
    <property type="match status" value="3"/>
</dbReference>
<dbReference type="CDD" id="cd18578">
    <property type="entry name" value="ABC_6TM_Pgp_ABCB1_D2_like"/>
    <property type="match status" value="1"/>
</dbReference>
<dbReference type="GO" id="GO:0005524">
    <property type="term" value="F:ATP binding"/>
    <property type="evidence" value="ECO:0007669"/>
    <property type="project" value="UniProtKB-KW"/>
</dbReference>
<dbReference type="PROSITE" id="PS00211">
    <property type="entry name" value="ABC_TRANSPORTER_1"/>
    <property type="match status" value="2"/>
</dbReference>
<feature type="transmembrane region" description="Helical" evidence="11">
    <location>
        <begin position="915"/>
        <end position="933"/>
    </location>
</feature>
<dbReference type="InterPro" id="IPR036640">
    <property type="entry name" value="ABC1_TM_sf"/>
</dbReference>
<feature type="transmembrane region" description="Helical" evidence="11">
    <location>
        <begin position="1052"/>
        <end position="1073"/>
    </location>
</feature>
<evidence type="ECO:0000256" key="10">
    <source>
        <dbReference type="SAM" id="MobiDB-lite"/>
    </source>
</evidence>
<accession>A0A6A5RFB7</accession>
<dbReference type="SMART" id="SM00382">
    <property type="entry name" value="AAA"/>
    <property type="match status" value="2"/>
</dbReference>
<dbReference type="Pfam" id="PF00664">
    <property type="entry name" value="ABC_membrane"/>
    <property type="match status" value="2"/>
</dbReference>
<feature type="transmembrane region" description="Helical" evidence="11">
    <location>
        <begin position="1020"/>
        <end position="1040"/>
    </location>
</feature>
<evidence type="ECO:0000256" key="11">
    <source>
        <dbReference type="SAM" id="Phobius"/>
    </source>
</evidence>
<feature type="compositionally biased region" description="Basic and acidic residues" evidence="10">
    <location>
        <begin position="505"/>
        <end position="522"/>
    </location>
</feature>
<feature type="domain" description="ABC transporter" evidence="12">
    <location>
        <begin position="417"/>
        <end position="723"/>
    </location>
</feature>
<gene>
    <name evidence="14" type="ORF">M421DRAFT_187674</name>
</gene>
<dbReference type="CDD" id="cd18577">
    <property type="entry name" value="ABC_6TM_Pgp_ABCB1_D1_like"/>
    <property type="match status" value="1"/>
</dbReference>
<evidence type="ECO:0000256" key="7">
    <source>
        <dbReference type="ARBA" id="ARBA00022840"/>
    </source>
</evidence>
<dbReference type="PROSITE" id="PS50893">
    <property type="entry name" value="ABC_TRANSPORTER_2"/>
    <property type="match status" value="2"/>
</dbReference>
<feature type="transmembrane region" description="Helical" evidence="11">
    <location>
        <begin position="85"/>
        <end position="108"/>
    </location>
</feature>
<keyword evidence="9 11" id="KW-0472">Membrane</keyword>
<keyword evidence="4 11" id="KW-0812">Transmembrane</keyword>
<reference evidence="14" key="1">
    <citation type="journal article" date="2020" name="Stud. Mycol.">
        <title>101 Dothideomycetes genomes: a test case for predicting lifestyles and emergence of pathogens.</title>
        <authorList>
            <person name="Haridas S."/>
            <person name="Albert R."/>
            <person name="Binder M."/>
            <person name="Bloem J."/>
            <person name="Labutti K."/>
            <person name="Salamov A."/>
            <person name="Andreopoulos B."/>
            <person name="Baker S."/>
            <person name="Barry K."/>
            <person name="Bills G."/>
            <person name="Bluhm B."/>
            <person name="Cannon C."/>
            <person name="Castanera R."/>
            <person name="Culley D."/>
            <person name="Daum C."/>
            <person name="Ezra D."/>
            <person name="Gonzalez J."/>
            <person name="Henrissat B."/>
            <person name="Kuo A."/>
            <person name="Liang C."/>
            <person name="Lipzen A."/>
            <person name="Lutzoni F."/>
            <person name="Magnuson J."/>
            <person name="Mondo S."/>
            <person name="Nolan M."/>
            <person name="Ohm R."/>
            <person name="Pangilinan J."/>
            <person name="Park H.-J."/>
            <person name="Ramirez L."/>
            <person name="Alfaro M."/>
            <person name="Sun H."/>
            <person name="Tritt A."/>
            <person name="Yoshinaga Y."/>
            <person name="Zwiers L.-H."/>
            <person name="Turgeon B."/>
            <person name="Goodwin S."/>
            <person name="Spatafora J."/>
            <person name="Crous P."/>
            <person name="Grigoriev I."/>
        </authorList>
    </citation>
    <scope>NUCLEOTIDE SEQUENCE</scope>
    <source>
        <strain evidence="14">CBS 183.55</strain>
    </source>
</reference>
<evidence type="ECO:0000256" key="6">
    <source>
        <dbReference type="ARBA" id="ARBA00022741"/>
    </source>
</evidence>
<feature type="transmembrane region" description="Helical" evidence="11">
    <location>
        <begin position="939"/>
        <end position="957"/>
    </location>
</feature>
<dbReference type="GO" id="GO:0090374">
    <property type="term" value="P:oligopeptide export from mitochondrion"/>
    <property type="evidence" value="ECO:0007669"/>
    <property type="project" value="TreeGrafter"/>
</dbReference>
<keyword evidence="8 11" id="KW-1133">Transmembrane helix</keyword>
<dbReference type="InterPro" id="IPR003593">
    <property type="entry name" value="AAA+_ATPase"/>
</dbReference>
<protein>
    <submittedName>
        <fullName evidence="14">Leptomycin B resistance protein pmd1</fullName>
    </submittedName>
</protein>
<dbReference type="EMBL" id="ML978974">
    <property type="protein sequence ID" value="KAF1926965.1"/>
    <property type="molecule type" value="Genomic_DNA"/>
</dbReference>
<dbReference type="Gene3D" id="3.40.50.300">
    <property type="entry name" value="P-loop containing nucleotide triphosphate hydrolases"/>
    <property type="match status" value="2"/>
</dbReference>
<evidence type="ECO:0000256" key="1">
    <source>
        <dbReference type="ARBA" id="ARBA00004141"/>
    </source>
</evidence>
<evidence type="ECO:0000256" key="5">
    <source>
        <dbReference type="ARBA" id="ARBA00022737"/>
    </source>
</evidence>
<dbReference type="GO" id="GO:0005743">
    <property type="term" value="C:mitochondrial inner membrane"/>
    <property type="evidence" value="ECO:0007669"/>
    <property type="project" value="TreeGrafter"/>
</dbReference>
<feature type="transmembrane region" description="Helical" evidence="11">
    <location>
        <begin position="211"/>
        <end position="233"/>
    </location>
</feature>
<dbReference type="SUPFAM" id="SSF90123">
    <property type="entry name" value="ABC transporter transmembrane region"/>
    <property type="match status" value="2"/>
</dbReference>
<dbReference type="OrthoDB" id="6500128at2759"/>
<comment type="subcellular location">
    <subcellularLocation>
        <location evidence="1">Membrane</location>
        <topology evidence="1">Multi-pass membrane protein</topology>
    </subcellularLocation>
</comment>
<evidence type="ECO:0000256" key="9">
    <source>
        <dbReference type="ARBA" id="ARBA00023136"/>
    </source>
</evidence>
<evidence type="ECO:0000256" key="3">
    <source>
        <dbReference type="ARBA" id="ARBA00022448"/>
    </source>
</evidence>
<name>A0A6A5RFB7_9PLEO</name>
<dbReference type="InterPro" id="IPR003439">
    <property type="entry name" value="ABC_transporter-like_ATP-bd"/>
</dbReference>